<keyword evidence="2" id="KW-1185">Reference proteome</keyword>
<protein>
    <submittedName>
        <fullName evidence="1">Uncharacterized protein</fullName>
    </submittedName>
</protein>
<gene>
    <name evidence="1" type="ORF">MILVUS5_LOCUS33467</name>
</gene>
<name>A0ACB0LKP7_TRIPR</name>
<dbReference type="EMBL" id="CASHSV030000615">
    <property type="protein sequence ID" value="CAJ2669215.1"/>
    <property type="molecule type" value="Genomic_DNA"/>
</dbReference>
<proteinExistence type="predicted"/>
<comment type="caution">
    <text evidence="1">The sequence shown here is derived from an EMBL/GenBank/DDBJ whole genome shotgun (WGS) entry which is preliminary data.</text>
</comment>
<evidence type="ECO:0000313" key="2">
    <source>
        <dbReference type="Proteomes" id="UP001177021"/>
    </source>
</evidence>
<organism evidence="1 2">
    <name type="scientific">Trifolium pratense</name>
    <name type="common">Red clover</name>
    <dbReference type="NCBI Taxonomy" id="57577"/>
    <lineage>
        <taxon>Eukaryota</taxon>
        <taxon>Viridiplantae</taxon>
        <taxon>Streptophyta</taxon>
        <taxon>Embryophyta</taxon>
        <taxon>Tracheophyta</taxon>
        <taxon>Spermatophyta</taxon>
        <taxon>Magnoliopsida</taxon>
        <taxon>eudicotyledons</taxon>
        <taxon>Gunneridae</taxon>
        <taxon>Pentapetalae</taxon>
        <taxon>rosids</taxon>
        <taxon>fabids</taxon>
        <taxon>Fabales</taxon>
        <taxon>Fabaceae</taxon>
        <taxon>Papilionoideae</taxon>
        <taxon>50 kb inversion clade</taxon>
        <taxon>NPAAA clade</taxon>
        <taxon>Hologalegina</taxon>
        <taxon>IRL clade</taxon>
        <taxon>Trifolieae</taxon>
        <taxon>Trifolium</taxon>
    </lineage>
</organism>
<sequence length="395" mass="46044">MMTLSVECKVIRKKRSMRRRKPKSSFKKLPIELQSIIFERLCLKDQSRAMGVSHSWRERILTLPKEKSHQSLVRLFHNPFLDLNLENLFNWCSQVMCCMIGPKELIDTCNGLLLFCHNKGQAQNLTHGIYHYYVMNHATKQCVAVSKPVGQTSGGYSYATLVYDPAESWFFKILRFQGHRHVNIFSSENGVWTTLTLCLPESIIKSCWIKKSIYLNGSVYRLSRSGHLIKIRVDPQENVSEQTEIISLTPDCLLDNCHWELCVRGGKLFFVMSRGVNFMIYELVECITRNVTSYSWCNVRRIEAASLLDHNTHGNLLSFHPYYEVAFFKRHKNELYYFHICNDNNITNIKLVPYSDILYDYLRCCHPPLLQCFKPFICCLNKENSGVFRRLPGLP</sequence>
<evidence type="ECO:0000313" key="1">
    <source>
        <dbReference type="EMBL" id="CAJ2669215.1"/>
    </source>
</evidence>
<accession>A0ACB0LKP7</accession>
<reference evidence="1" key="1">
    <citation type="submission" date="2023-10" db="EMBL/GenBank/DDBJ databases">
        <authorList>
            <person name="Rodriguez Cubillos JULIANA M."/>
            <person name="De Vega J."/>
        </authorList>
    </citation>
    <scope>NUCLEOTIDE SEQUENCE</scope>
</reference>
<dbReference type="Proteomes" id="UP001177021">
    <property type="component" value="Unassembled WGS sequence"/>
</dbReference>